<evidence type="ECO:0000313" key="2">
    <source>
        <dbReference type="Proteomes" id="UP000075884"/>
    </source>
</evidence>
<proteinExistence type="predicted"/>
<dbReference type="Proteomes" id="UP000075884">
    <property type="component" value="Unassembled WGS sequence"/>
</dbReference>
<organism evidence="1 2">
    <name type="scientific">Anopheles dirus</name>
    <dbReference type="NCBI Taxonomy" id="7168"/>
    <lineage>
        <taxon>Eukaryota</taxon>
        <taxon>Metazoa</taxon>
        <taxon>Ecdysozoa</taxon>
        <taxon>Arthropoda</taxon>
        <taxon>Hexapoda</taxon>
        <taxon>Insecta</taxon>
        <taxon>Pterygota</taxon>
        <taxon>Neoptera</taxon>
        <taxon>Endopterygota</taxon>
        <taxon>Diptera</taxon>
        <taxon>Nematocera</taxon>
        <taxon>Culicoidea</taxon>
        <taxon>Culicidae</taxon>
        <taxon>Anophelinae</taxon>
        <taxon>Anopheles</taxon>
    </lineage>
</organism>
<protein>
    <submittedName>
        <fullName evidence="1">Uncharacterized protein</fullName>
    </submittedName>
</protein>
<sequence length="224" mass="25971">MATYSSDSTLLNEILHRQRRLRRTNSSRSAHRTIGSKMRVNIQNRAAKFLPRRRKQFQNAVDIFITNSCQSNRSSARVNELRRSRAAPKRFERSRMGRMASKFLNLPQADQSFYLNCADMLEHQSQVTVCSDPFLLFLHDFCKECGEIKSLEDIQFPASSTHFEEDRFEDDDASDPELVEFPSKDQLLSAAQHTWNVLSDEAREPYRFRAIMAALFPIAIDQAF</sequence>
<dbReference type="EnsemblMetazoa" id="ADIR003975-RA">
    <property type="protein sequence ID" value="ADIR003975-PA"/>
    <property type="gene ID" value="ADIR003975"/>
</dbReference>
<keyword evidence="2" id="KW-1185">Reference proteome</keyword>
<accession>A0A182N8K1</accession>
<name>A0A182N8K1_9DIPT</name>
<reference evidence="2" key="1">
    <citation type="submission" date="2013-03" db="EMBL/GenBank/DDBJ databases">
        <title>The Genome Sequence of Anopheles dirus WRAIR2.</title>
        <authorList>
            <consortium name="The Broad Institute Genomics Platform"/>
            <person name="Neafsey D.E."/>
            <person name="Walton C."/>
            <person name="Walker B."/>
            <person name="Young S.K."/>
            <person name="Zeng Q."/>
            <person name="Gargeya S."/>
            <person name="Fitzgerald M."/>
            <person name="Haas B."/>
            <person name="Abouelleil A."/>
            <person name="Allen A.W."/>
            <person name="Alvarado L."/>
            <person name="Arachchi H.M."/>
            <person name="Berlin A.M."/>
            <person name="Chapman S.B."/>
            <person name="Gainer-Dewar J."/>
            <person name="Goldberg J."/>
            <person name="Griggs A."/>
            <person name="Gujja S."/>
            <person name="Hansen M."/>
            <person name="Howarth C."/>
            <person name="Imamovic A."/>
            <person name="Ireland A."/>
            <person name="Larimer J."/>
            <person name="McCowan C."/>
            <person name="Murphy C."/>
            <person name="Pearson M."/>
            <person name="Poon T.W."/>
            <person name="Priest M."/>
            <person name="Roberts A."/>
            <person name="Saif S."/>
            <person name="Shea T."/>
            <person name="Sisk P."/>
            <person name="Sykes S."/>
            <person name="Wortman J."/>
            <person name="Nusbaum C."/>
            <person name="Birren B."/>
        </authorList>
    </citation>
    <scope>NUCLEOTIDE SEQUENCE [LARGE SCALE GENOMIC DNA]</scope>
    <source>
        <strain evidence="2">WRAIR2</strain>
    </source>
</reference>
<reference evidence="1" key="2">
    <citation type="submission" date="2020-05" db="UniProtKB">
        <authorList>
            <consortium name="EnsemblMetazoa"/>
        </authorList>
    </citation>
    <scope>IDENTIFICATION</scope>
    <source>
        <strain evidence="1">WRAIR2</strain>
    </source>
</reference>
<dbReference type="AlphaFoldDB" id="A0A182N8K1"/>
<evidence type="ECO:0000313" key="1">
    <source>
        <dbReference type="EnsemblMetazoa" id="ADIR003975-PA"/>
    </source>
</evidence>
<dbReference type="VEuPathDB" id="VectorBase:ADIR003975"/>